<sequence length="112" mass="12386">MEKTDKFNMRVSPAFLGLIDEWRRRQPDIPSRAEAIRRLVVAGLDREVIDKVAALGLALALTHMDKMKESEVKTFRNAAFELLQSGLIDGVVGRLDGISVSDISDFVDKGAS</sequence>
<accession>A0ABW5CHB1</accession>
<evidence type="ECO:0008006" key="3">
    <source>
        <dbReference type="Google" id="ProtNLM"/>
    </source>
</evidence>
<dbReference type="RefSeq" id="WP_377318673.1">
    <property type="nucleotide sequence ID" value="NZ_JBHUIY010000048.1"/>
</dbReference>
<evidence type="ECO:0000313" key="2">
    <source>
        <dbReference type="Proteomes" id="UP001597296"/>
    </source>
</evidence>
<name>A0ABW5CHB1_9PROT</name>
<gene>
    <name evidence="1" type="ORF">ACFSNB_16795</name>
</gene>
<proteinExistence type="predicted"/>
<reference evidence="2" key="1">
    <citation type="journal article" date="2019" name="Int. J. Syst. Evol. Microbiol.">
        <title>The Global Catalogue of Microorganisms (GCM) 10K type strain sequencing project: providing services to taxonomists for standard genome sequencing and annotation.</title>
        <authorList>
            <consortium name="The Broad Institute Genomics Platform"/>
            <consortium name="The Broad Institute Genome Sequencing Center for Infectious Disease"/>
            <person name="Wu L."/>
            <person name="Ma J."/>
        </authorList>
    </citation>
    <scope>NUCLEOTIDE SEQUENCE [LARGE SCALE GENOMIC DNA]</scope>
    <source>
        <strain evidence="2">KCTC 15012</strain>
    </source>
</reference>
<organism evidence="1 2">
    <name type="scientific">Phaeospirillum tilakii</name>
    <dbReference type="NCBI Taxonomy" id="741673"/>
    <lineage>
        <taxon>Bacteria</taxon>
        <taxon>Pseudomonadati</taxon>
        <taxon>Pseudomonadota</taxon>
        <taxon>Alphaproteobacteria</taxon>
        <taxon>Rhodospirillales</taxon>
        <taxon>Rhodospirillaceae</taxon>
        <taxon>Phaeospirillum</taxon>
    </lineage>
</organism>
<dbReference type="EMBL" id="JBHUIY010000048">
    <property type="protein sequence ID" value="MFD2235463.1"/>
    <property type="molecule type" value="Genomic_DNA"/>
</dbReference>
<dbReference type="Proteomes" id="UP001597296">
    <property type="component" value="Unassembled WGS sequence"/>
</dbReference>
<comment type="caution">
    <text evidence="1">The sequence shown here is derived from an EMBL/GenBank/DDBJ whole genome shotgun (WGS) entry which is preliminary data.</text>
</comment>
<evidence type="ECO:0000313" key="1">
    <source>
        <dbReference type="EMBL" id="MFD2235463.1"/>
    </source>
</evidence>
<keyword evidence="2" id="KW-1185">Reference proteome</keyword>
<protein>
    <recommendedName>
        <fullName evidence="3">Ribbon-helix-helix protein, copG family</fullName>
    </recommendedName>
</protein>